<feature type="domain" description="HNH nuclease" evidence="2">
    <location>
        <begin position="24"/>
        <end position="91"/>
    </location>
</feature>
<dbReference type="InterPro" id="IPR003615">
    <property type="entry name" value="HNH_nuc"/>
</dbReference>
<dbReference type="EMBL" id="MFLA01000004">
    <property type="protein sequence ID" value="OGG60631.1"/>
    <property type="molecule type" value="Genomic_DNA"/>
</dbReference>
<accession>A0A1F6DGX3</accession>
<dbReference type="Gene3D" id="1.10.30.50">
    <property type="match status" value="1"/>
</dbReference>
<gene>
    <name evidence="3" type="ORF">A2765_03580</name>
</gene>
<feature type="region of interest" description="Disordered" evidence="1">
    <location>
        <begin position="126"/>
        <end position="157"/>
    </location>
</feature>
<evidence type="ECO:0000256" key="1">
    <source>
        <dbReference type="SAM" id="MobiDB-lite"/>
    </source>
</evidence>
<reference evidence="3 4" key="1">
    <citation type="journal article" date="2016" name="Nat. Commun.">
        <title>Thousands of microbial genomes shed light on interconnected biogeochemical processes in an aquifer system.</title>
        <authorList>
            <person name="Anantharaman K."/>
            <person name="Brown C.T."/>
            <person name="Hug L.A."/>
            <person name="Sharon I."/>
            <person name="Castelle C.J."/>
            <person name="Probst A.J."/>
            <person name="Thomas B.C."/>
            <person name="Singh A."/>
            <person name="Wilkins M.J."/>
            <person name="Karaoz U."/>
            <person name="Brodie E.L."/>
            <person name="Williams K.H."/>
            <person name="Hubbard S.S."/>
            <person name="Banfield J.F."/>
        </authorList>
    </citation>
    <scope>NUCLEOTIDE SEQUENCE [LARGE SCALE GENOMIC DNA]</scope>
</reference>
<sequence>MKDKRTYADRREYLIRAVSDRRRKLKSMAIEYKGGRCQICGYSKYQGALDLHHINPSEKDFALGQKGYTRSWLKIKEELDKCILLCATCHREVEAGVTQLPEGIQESKRGELLEARAARRVISSRARVSEKVQRLSRKGVDRKRSKHLASHPPVSEG</sequence>
<evidence type="ECO:0000313" key="3">
    <source>
        <dbReference type="EMBL" id="OGG60631.1"/>
    </source>
</evidence>
<evidence type="ECO:0000259" key="2">
    <source>
        <dbReference type="SMART" id="SM00507"/>
    </source>
</evidence>
<protein>
    <recommendedName>
        <fullName evidence="2">HNH nuclease domain-containing protein</fullName>
    </recommendedName>
</protein>
<dbReference type="SMART" id="SM00507">
    <property type="entry name" value="HNHc"/>
    <property type="match status" value="1"/>
</dbReference>
<dbReference type="AlphaFoldDB" id="A0A1F6DGX3"/>
<proteinExistence type="predicted"/>
<evidence type="ECO:0000313" key="4">
    <source>
        <dbReference type="Proteomes" id="UP000176377"/>
    </source>
</evidence>
<dbReference type="Proteomes" id="UP000176377">
    <property type="component" value="Unassembled WGS sequence"/>
</dbReference>
<dbReference type="CDD" id="cd00085">
    <property type="entry name" value="HNHc"/>
    <property type="match status" value="1"/>
</dbReference>
<comment type="caution">
    <text evidence="3">The sequence shown here is derived from an EMBL/GenBank/DDBJ whole genome shotgun (WGS) entry which is preliminary data.</text>
</comment>
<organism evidence="3 4">
    <name type="scientific">Candidatus Kaiserbacteria bacterium RIFCSPHIGHO2_01_FULL_56_24</name>
    <dbReference type="NCBI Taxonomy" id="1798487"/>
    <lineage>
        <taxon>Bacteria</taxon>
        <taxon>Candidatus Kaiseribacteriota</taxon>
    </lineage>
</organism>
<name>A0A1F6DGX3_9BACT</name>
<feature type="compositionally biased region" description="Basic residues" evidence="1">
    <location>
        <begin position="134"/>
        <end position="149"/>
    </location>
</feature>